<dbReference type="EMBL" id="BPLR01019012">
    <property type="protein sequence ID" value="GIZ03917.1"/>
    <property type="molecule type" value="Genomic_DNA"/>
</dbReference>
<evidence type="ECO:0000313" key="3">
    <source>
        <dbReference type="Proteomes" id="UP001054945"/>
    </source>
</evidence>
<keyword evidence="3" id="KW-1185">Reference proteome</keyword>
<sequence length="122" mass="13891">MLVRLENTQQIKKTAKLFSQKKPKPSHPEKGDRYILFNHFGTKRSAQSKREKRDNNPKSTNAWSKLLFSISIAELPRVTTICSKGILDLKFCVPLHGRKIKTQDSLAARRHAKPVLGDLLPC</sequence>
<dbReference type="AlphaFoldDB" id="A0AAV4Y937"/>
<evidence type="ECO:0000313" key="2">
    <source>
        <dbReference type="EMBL" id="GIZ03917.1"/>
    </source>
</evidence>
<feature type="compositionally biased region" description="Basic residues" evidence="1">
    <location>
        <begin position="13"/>
        <end position="25"/>
    </location>
</feature>
<accession>A0AAV4Y937</accession>
<dbReference type="Proteomes" id="UP001054945">
    <property type="component" value="Unassembled WGS sequence"/>
</dbReference>
<protein>
    <submittedName>
        <fullName evidence="2">Uncharacterized protein</fullName>
    </submittedName>
</protein>
<evidence type="ECO:0000256" key="1">
    <source>
        <dbReference type="SAM" id="MobiDB-lite"/>
    </source>
</evidence>
<proteinExistence type="predicted"/>
<reference evidence="2 3" key="1">
    <citation type="submission" date="2021-06" db="EMBL/GenBank/DDBJ databases">
        <title>Caerostris extrusa draft genome.</title>
        <authorList>
            <person name="Kono N."/>
            <person name="Arakawa K."/>
        </authorList>
    </citation>
    <scope>NUCLEOTIDE SEQUENCE [LARGE SCALE GENOMIC DNA]</scope>
</reference>
<feature type="region of interest" description="Disordered" evidence="1">
    <location>
        <begin position="13"/>
        <end position="60"/>
    </location>
</feature>
<gene>
    <name evidence="2" type="ORF">CEXT_245491</name>
</gene>
<name>A0AAV4Y937_CAEEX</name>
<comment type="caution">
    <text evidence="2">The sequence shown here is derived from an EMBL/GenBank/DDBJ whole genome shotgun (WGS) entry which is preliminary data.</text>
</comment>
<organism evidence="2 3">
    <name type="scientific">Caerostris extrusa</name>
    <name type="common">Bark spider</name>
    <name type="synonym">Caerostris bankana</name>
    <dbReference type="NCBI Taxonomy" id="172846"/>
    <lineage>
        <taxon>Eukaryota</taxon>
        <taxon>Metazoa</taxon>
        <taxon>Ecdysozoa</taxon>
        <taxon>Arthropoda</taxon>
        <taxon>Chelicerata</taxon>
        <taxon>Arachnida</taxon>
        <taxon>Araneae</taxon>
        <taxon>Araneomorphae</taxon>
        <taxon>Entelegynae</taxon>
        <taxon>Araneoidea</taxon>
        <taxon>Araneidae</taxon>
        <taxon>Caerostris</taxon>
    </lineage>
</organism>